<evidence type="ECO:0000313" key="4">
    <source>
        <dbReference type="Proteomes" id="UP001152795"/>
    </source>
</evidence>
<feature type="transmembrane region" description="Helical" evidence="2">
    <location>
        <begin position="229"/>
        <end position="250"/>
    </location>
</feature>
<evidence type="ECO:0000256" key="1">
    <source>
        <dbReference type="SAM" id="MobiDB-lite"/>
    </source>
</evidence>
<feature type="compositionally biased region" description="Acidic residues" evidence="1">
    <location>
        <begin position="364"/>
        <end position="406"/>
    </location>
</feature>
<name>A0A6S7FCD1_PARCT</name>
<feature type="region of interest" description="Disordered" evidence="1">
    <location>
        <begin position="40"/>
        <end position="80"/>
    </location>
</feature>
<keyword evidence="2" id="KW-0472">Membrane</keyword>
<dbReference type="AlphaFoldDB" id="A0A6S7FCD1"/>
<feature type="region of interest" description="Disordered" evidence="1">
    <location>
        <begin position="187"/>
        <end position="221"/>
    </location>
</feature>
<keyword evidence="4" id="KW-1185">Reference proteome</keyword>
<dbReference type="Proteomes" id="UP001152795">
    <property type="component" value="Unassembled WGS sequence"/>
</dbReference>
<keyword evidence="2" id="KW-1133">Transmembrane helix</keyword>
<keyword evidence="2" id="KW-0812">Transmembrane</keyword>
<evidence type="ECO:0000256" key="2">
    <source>
        <dbReference type="SAM" id="Phobius"/>
    </source>
</evidence>
<dbReference type="OrthoDB" id="5990403at2759"/>
<gene>
    <name evidence="3" type="ORF">PACLA_8A029752</name>
</gene>
<feature type="compositionally biased region" description="Polar residues" evidence="1">
    <location>
        <begin position="187"/>
        <end position="198"/>
    </location>
</feature>
<feature type="region of interest" description="Disordered" evidence="1">
    <location>
        <begin position="362"/>
        <end position="411"/>
    </location>
</feature>
<accession>A0A6S7FCD1</accession>
<feature type="compositionally biased region" description="Low complexity" evidence="1">
    <location>
        <begin position="54"/>
        <end position="71"/>
    </location>
</feature>
<proteinExistence type="predicted"/>
<sequence>MYSIQYYGKFFNYHHVTTIGILVVLTALITCCDACPSRRTPPRTRPIKKEPGTSASPTVNSSPSGSASSTGENEPPENNTLCFSTTIGNLTNNTIKTNLEKIAASGTLSRLFTNNMDEQNVFLKGMKPNDTSCSNIQGYMIEITLRTNKTYHHAIKQLNQSSAKKSCERARNCRPVSAVLNLITTEPNTTEATSIPTKENTRKQTTKGQGEGTNAAGKSDNDGVSFTTIVIPLTLVVTLVIVIIVLVFWCKRRSTKKGYKDEQTQNSVDHVTGPVNGDVYTVVNPSAEKKKNGKGDNNDLVYTEMSHMKSGKSVNEHPAESDQTEYADITHILRAGETTYGNVTPQNDEKEAYANVVTLHRDDASDDDIDEYHDSDDDEEDIVEQQIGSDDDIEDDEDKEDNEDPNCEGTDIEKENISNFLQITRSGRVCRTWIGRAKICMRLI</sequence>
<reference evidence="3" key="1">
    <citation type="submission" date="2020-04" db="EMBL/GenBank/DDBJ databases">
        <authorList>
            <person name="Alioto T."/>
            <person name="Alioto T."/>
            <person name="Gomez Garrido J."/>
        </authorList>
    </citation>
    <scope>NUCLEOTIDE SEQUENCE</scope>
    <source>
        <strain evidence="3">A484AB</strain>
    </source>
</reference>
<protein>
    <submittedName>
        <fullName evidence="3">Uncharacterized protein</fullName>
    </submittedName>
</protein>
<organism evidence="3 4">
    <name type="scientific">Paramuricea clavata</name>
    <name type="common">Red gorgonian</name>
    <name type="synonym">Violescent sea-whip</name>
    <dbReference type="NCBI Taxonomy" id="317549"/>
    <lineage>
        <taxon>Eukaryota</taxon>
        <taxon>Metazoa</taxon>
        <taxon>Cnidaria</taxon>
        <taxon>Anthozoa</taxon>
        <taxon>Octocorallia</taxon>
        <taxon>Malacalcyonacea</taxon>
        <taxon>Plexauridae</taxon>
        <taxon>Paramuricea</taxon>
    </lineage>
</organism>
<evidence type="ECO:0000313" key="3">
    <source>
        <dbReference type="EMBL" id="CAB3976835.1"/>
    </source>
</evidence>
<comment type="caution">
    <text evidence="3">The sequence shown here is derived from an EMBL/GenBank/DDBJ whole genome shotgun (WGS) entry which is preliminary data.</text>
</comment>
<dbReference type="EMBL" id="CACRXK020000016">
    <property type="protein sequence ID" value="CAB3976835.1"/>
    <property type="molecule type" value="Genomic_DNA"/>
</dbReference>